<evidence type="ECO:0000313" key="3">
    <source>
        <dbReference type="RefSeq" id="XP_027091335.1"/>
    </source>
</evidence>
<keyword evidence="2" id="KW-1185">Reference proteome</keyword>
<proteinExistence type="predicted"/>
<evidence type="ECO:0000313" key="4">
    <source>
        <dbReference type="RefSeq" id="XP_071922887.1"/>
    </source>
</evidence>
<dbReference type="PANTHER" id="PTHR31579:SF49">
    <property type="entry name" value="DUF506 FAMILY PROTEIN"/>
    <property type="match status" value="1"/>
</dbReference>
<accession>A0A6P6ULX2</accession>
<dbReference type="RefSeq" id="XP_071922887.1">
    <property type="nucleotide sequence ID" value="XM_072066786.1"/>
</dbReference>
<sequence>MTITSSPHIFFSFLLGPPSMSTALSNIIQEHEGGKWSFHGCYTNCIDTNINDEEDQNSFGYDGHHETNGHAIEDDDCNDYQPFDHDERTLYWESQEALLQLKKVQHLQEILEQYSSSGSKSREELSSLVQLARNTKLCECLGLDVDDCSKCSRRAIVNFLRGKGINASICTSMWKKTHSIPGGRHEYIEVIASTQGKKRKIRFLIEIEFRDEFKMANACEDYNKLIEQLPETYIGKPEHLNAVVRVMCDAAKRSTAERNIHLGPWRKMSFMQMKWSASNQSKHEHQSSSSANKLG</sequence>
<reference evidence="4 5" key="2">
    <citation type="submission" date="2025-05" db="UniProtKB">
        <authorList>
            <consortium name="RefSeq"/>
        </authorList>
    </citation>
    <scope>IDENTIFICATION</scope>
    <source>
        <tissue evidence="3 4">Leaves</tissue>
    </source>
</reference>
<dbReference type="PANTHER" id="PTHR31579">
    <property type="entry name" value="OS03G0796600 PROTEIN"/>
    <property type="match status" value="1"/>
</dbReference>
<dbReference type="GeneID" id="113712210"/>
<dbReference type="InterPro" id="IPR006502">
    <property type="entry name" value="PDDEXK-like"/>
</dbReference>
<dbReference type="RefSeq" id="XP_071922889.1">
    <property type="nucleotide sequence ID" value="XM_072066788.1"/>
</dbReference>
<evidence type="ECO:0000313" key="6">
    <source>
        <dbReference type="RefSeq" id="XP_071922889.1"/>
    </source>
</evidence>
<gene>
    <name evidence="3 4 5 6" type="primary">LOC113712210</name>
</gene>
<dbReference type="RefSeq" id="XP_027091335.1">
    <property type="nucleotide sequence ID" value="XM_027235534.1"/>
</dbReference>
<protein>
    <submittedName>
        <fullName evidence="3">Uncharacterized protein LOC113712210 isoform X1</fullName>
    </submittedName>
    <submittedName>
        <fullName evidence="4 5">Uncharacterized protein isoform X1</fullName>
    </submittedName>
</protein>
<dbReference type="AlphaFoldDB" id="A0A6P6ULX2"/>
<reference evidence="2" key="1">
    <citation type="journal article" date="2025" name="Foods">
        <title>Unveiling the Microbial Signatures of Arabica Coffee Cherries: Insights into Ripeness Specific Diversity, Functional Traits, and Implications for Quality and Safety.</title>
        <authorList>
            <consortium name="RefSeq"/>
            <person name="Tenea G.N."/>
            <person name="Cifuentes V."/>
            <person name="Reyes P."/>
            <person name="Cevallos-Vallejos M."/>
        </authorList>
    </citation>
    <scope>NUCLEOTIDE SEQUENCE [LARGE SCALE GENOMIC DNA]</scope>
</reference>
<evidence type="ECO:0000313" key="2">
    <source>
        <dbReference type="Proteomes" id="UP001652660"/>
    </source>
</evidence>
<dbReference type="NCBIfam" id="TIGR01615">
    <property type="entry name" value="A_thal_3542"/>
    <property type="match status" value="1"/>
</dbReference>
<dbReference type="RefSeq" id="XP_071922888.1">
    <property type="nucleotide sequence ID" value="XM_072066787.1"/>
</dbReference>
<dbReference type="Pfam" id="PF04720">
    <property type="entry name" value="PDDEXK_6"/>
    <property type="match status" value="1"/>
</dbReference>
<dbReference type="Proteomes" id="UP001652660">
    <property type="component" value="Chromosome 10e"/>
</dbReference>
<organism evidence="2 6">
    <name type="scientific">Coffea arabica</name>
    <name type="common">Arabian coffee</name>
    <dbReference type="NCBI Taxonomy" id="13443"/>
    <lineage>
        <taxon>Eukaryota</taxon>
        <taxon>Viridiplantae</taxon>
        <taxon>Streptophyta</taxon>
        <taxon>Embryophyta</taxon>
        <taxon>Tracheophyta</taxon>
        <taxon>Spermatophyta</taxon>
        <taxon>Magnoliopsida</taxon>
        <taxon>eudicotyledons</taxon>
        <taxon>Gunneridae</taxon>
        <taxon>Pentapetalae</taxon>
        <taxon>asterids</taxon>
        <taxon>lamiids</taxon>
        <taxon>Gentianales</taxon>
        <taxon>Rubiaceae</taxon>
        <taxon>Ixoroideae</taxon>
        <taxon>Gardenieae complex</taxon>
        <taxon>Bertiereae - Coffeeae clade</taxon>
        <taxon>Coffeeae</taxon>
        <taxon>Coffea</taxon>
    </lineage>
</organism>
<feature type="region of interest" description="Disordered" evidence="1">
    <location>
        <begin position="276"/>
        <end position="295"/>
    </location>
</feature>
<evidence type="ECO:0000256" key="1">
    <source>
        <dbReference type="SAM" id="MobiDB-lite"/>
    </source>
</evidence>
<evidence type="ECO:0000313" key="5">
    <source>
        <dbReference type="RefSeq" id="XP_071922888.1"/>
    </source>
</evidence>
<dbReference type="OrthoDB" id="747933at2759"/>
<name>A0A6P6ULX2_COFAR</name>